<dbReference type="KEGG" id="bcad:DBX24_07515"/>
<dbReference type="OrthoDB" id="6225685at2"/>
<gene>
    <name evidence="1" type="ORF">DBX24_07515</name>
</gene>
<sequence length="63" mass="6229">MEVIKKAGGDFGLALVQAGTHAVSQGILAVVQGDSFLSAAAGGFFGSLGAKAWGGAMKNLGYE</sequence>
<dbReference type="EMBL" id="CP029149">
    <property type="protein sequence ID" value="QHN65737.1"/>
    <property type="molecule type" value="Genomic_DNA"/>
</dbReference>
<reference evidence="1 2" key="1">
    <citation type="submission" date="2018-04" db="EMBL/GenBank/DDBJ databases">
        <title>Characteristic and Complete Genome Sequencing of A Novel Member of Infective Endocarditis Causative Bacteria: Bergeyella cardium QL-PH.</title>
        <authorList>
            <person name="Pan H."/>
            <person name="Sun E."/>
            <person name="Zhang Y."/>
        </authorList>
    </citation>
    <scope>NUCLEOTIDE SEQUENCE [LARGE SCALE GENOMIC DNA]</scope>
    <source>
        <strain evidence="1 2">HPQL</strain>
    </source>
</reference>
<dbReference type="AlphaFoldDB" id="A0A6P1QX67"/>
<accession>A0A6P1QX67</accession>
<evidence type="ECO:0000313" key="1">
    <source>
        <dbReference type="EMBL" id="QHN65737.1"/>
    </source>
</evidence>
<proteinExistence type="predicted"/>
<protein>
    <submittedName>
        <fullName evidence="1">Uncharacterized protein</fullName>
    </submittedName>
</protein>
<dbReference type="Proteomes" id="UP000464318">
    <property type="component" value="Chromosome"/>
</dbReference>
<evidence type="ECO:0000313" key="2">
    <source>
        <dbReference type="Proteomes" id="UP000464318"/>
    </source>
</evidence>
<name>A0A6P1QX67_9FLAO</name>
<dbReference type="RefSeq" id="WP_160224461.1">
    <property type="nucleotide sequence ID" value="NZ_CP029149.1"/>
</dbReference>
<organism evidence="1 2">
    <name type="scientific">Bergeyella cardium</name>
    <dbReference type="NCBI Taxonomy" id="1585976"/>
    <lineage>
        <taxon>Bacteria</taxon>
        <taxon>Pseudomonadati</taxon>
        <taxon>Bacteroidota</taxon>
        <taxon>Flavobacteriia</taxon>
        <taxon>Flavobacteriales</taxon>
        <taxon>Weeksellaceae</taxon>
        <taxon>Bergeyella</taxon>
    </lineage>
</organism>
<keyword evidence="2" id="KW-1185">Reference proteome</keyword>